<dbReference type="EMBL" id="MAVT02001574">
    <property type="protein sequence ID" value="POS70588.1"/>
    <property type="molecule type" value="Genomic_DNA"/>
</dbReference>
<keyword evidence="1" id="KW-1133">Transmembrane helix</keyword>
<sequence>MQVLQPSDPRGEARVSAASRWSIILSVHYYLTKLLINAPVLSTALDEGQKLWLSSVPPSMIHKSAEEVLIADYESARELQYILRETHGARIWGFGKSPIWFICNYFTFTVSLHAFGILLYIKGLGKDTTVQGLHAKDVRLLLDNSLESQRLIGRPSLMNRKARECLLRFLDVFDLMNTAEEFLFQL</sequence>
<evidence type="ECO:0000313" key="2">
    <source>
        <dbReference type="EMBL" id="POS70588.1"/>
    </source>
</evidence>
<protein>
    <submittedName>
        <fullName evidence="2">Uncharacterized protein</fullName>
    </submittedName>
</protein>
<dbReference type="Proteomes" id="UP000094444">
    <property type="component" value="Unassembled WGS sequence"/>
</dbReference>
<comment type="caution">
    <text evidence="2">The sequence shown here is derived from an EMBL/GenBank/DDBJ whole genome shotgun (WGS) entry which is preliminary data.</text>
</comment>
<proteinExistence type="predicted"/>
<feature type="transmembrane region" description="Helical" evidence="1">
    <location>
        <begin position="99"/>
        <end position="121"/>
    </location>
</feature>
<keyword evidence="1" id="KW-0472">Membrane</keyword>
<name>A0A2P5HK01_DIAHE</name>
<evidence type="ECO:0000313" key="3">
    <source>
        <dbReference type="Proteomes" id="UP000094444"/>
    </source>
</evidence>
<dbReference type="AlphaFoldDB" id="A0A2P5HK01"/>
<reference evidence="2" key="1">
    <citation type="submission" date="2017-09" db="EMBL/GenBank/DDBJ databases">
        <title>Polyketide synthases of a Diaporthe helianthi virulent isolate.</title>
        <authorList>
            <person name="Baroncelli R."/>
        </authorList>
    </citation>
    <scope>NUCLEOTIDE SEQUENCE [LARGE SCALE GENOMIC DNA]</scope>
    <source>
        <strain evidence="2">7/96</strain>
    </source>
</reference>
<gene>
    <name evidence="2" type="ORF">DHEL01_v211017</name>
</gene>
<organism evidence="2 3">
    <name type="scientific">Diaporthe helianthi</name>
    <dbReference type="NCBI Taxonomy" id="158607"/>
    <lineage>
        <taxon>Eukaryota</taxon>
        <taxon>Fungi</taxon>
        <taxon>Dikarya</taxon>
        <taxon>Ascomycota</taxon>
        <taxon>Pezizomycotina</taxon>
        <taxon>Sordariomycetes</taxon>
        <taxon>Sordariomycetidae</taxon>
        <taxon>Diaporthales</taxon>
        <taxon>Diaporthaceae</taxon>
        <taxon>Diaporthe</taxon>
    </lineage>
</organism>
<keyword evidence="3" id="KW-1185">Reference proteome</keyword>
<dbReference type="OrthoDB" id="3364175at2759"/>
<accession>A0A2P5HK01</accession>
<keyword evidence="1" id="KW-0812">Transmembrane</keyword>
<dbReference type="InParanoid" id="A0A2P5HK01"/>
<evidence type="ECO:0000256" key="1">
    <source>
        <dbReference type="SAM" id="Phobius"/>
    </source>
</evidence>